<protein>
    <recommendedName>
        <fullName evidence="3 8">U3 small nucleolar RNA-associated protein 10</fullName>
    </recommendedName>
</protein>
<evidence type="ECO:0000256" key="1">
    <source>
        <dbReference type="ARBA" id="ARBA00004604"/>
    </source>
</evidence>
<dbReference type="GO" id="GO:0030686">
    <property type="term" value="C:90S preribosome"/>
    <property type="evidence" value="ECO:0007669"/>
    <property type="project" value="TreeGrafter"/>
</dbReference>
<dbReference type="InterPro" id="IPR012954">
    <property type="entry name" value="BP28_C_dom"/>
</dbReference>
<evidence type="ECO:0000256" key="8">
    <source>
        <dbReference type="RuleBase" id="RU367065"/>
    </source>
</evidence>
<evidence type="ECO:0000313" key="11">
    <source>
        <dbReference type="Proteomes" id="UP000193560"/>
    </source>
</evidence>
<comment type="function">
    <text evidence="8">Involved in nucleolar processing of pre-18S ribosomal RNA.</text>
</comment>
<dbReference type="GO" id="GO:0034455">
    <property type="term" value="C:t-UTP complex"/>
    <property type="evidence" value="ECO:0007669"/>
    <property type="project" value="TreeGrafter"/>
</dbReference>
<dbReference type="PANTHER" id="PTHR13457">
    <property type="entry name" value="BAP28"/>
    <property type="match status" value="1"/>
</dbReference>
<comment type="subunit">
    <text evidence="8">Component of the ribosomal small subunit (SSU) processome.</text>
</comment>
<dbReference type="OrthoDB" id="31183at2759"/>
<accession>A0A1X2IGU0</accession>
<dbReference type="GO" id="GO:0030515">
    <property type="term" value="F:snoRNA binding"/>
    <property type="evidence" value="ECO:0007669"/>
    <property type="project" value="TreeGrafter"/>
</dbReference>
<dbReference type="InterPro" id="IPR040191">
    <property type="entry name" value="UTP10"/>
</dbReference>
<keyword evidence="6 8" id="KW-0539">Nucleus</keyword>
<evidence type="ECO:0000313" key="10">
    <source>
        <dbReference type="EMBL" id="ORZ16319.1"/>
    </source>
</evidence>
<dbReference type="InterPro" id="IPR011989">
    <property type="entry name" value="ARM-like"/>
</dbReference>
<dbReference type="Proteomes" id="UP000193560">
    <property type="component" value="Unassembled WGS sequence"/>
</dbReference>
<evidence type="ECO:0000256" key="5">
    <source>
        <dbReference type="ARBA" id="ARBA00022552"/>
    </source>
</evidence>
<dbReference type="InterPro" id="IPR056473">
    <property type="entry name" value="HEAT_Utp10/HEAT1"/>
</dbReference>
<organism evidence="10 11">
    <name type="scientific">Absidia repens</name>
    <dbReference type="NCBI Taxonomy" id="90262"/>
    <lineage>
        <taxon>Eukaryota</taxon>
        <taxon>Fungi</taxon>
        <taxon>Fungi incertae sedis</taxon>
        <taxon>Mucoromycota</taxon>
        <taxon>Mucoromycotina</taxon>
        <taxon>Mucoromycetes</taxon>
        <taxon>Mucorales</taxon>
        <taxon>Cunninghamellaceae</taxon>
        <taxon>Absidia</taxon>
    </lineage>
</organism>
<dbReference type="InterPro" id="IPR016024">
    <property type="entry name" value="ARM-type_fold"/>
</dbReference>
<keyword evidence="11" id="KW-1185">Reference proteome</keyword>
<evidence type="ECO:0000256" key="3">
    <source>
        <dbReference type="ARBA" id="ARBA00015399"/>
    </source>
</evidence>
<sequence length="2079" mass="233350">MPLSLQQQLSKIGTADLKNVTEISRKFKPSFLFTAKEAADQDLETIYSLAHNGFLELVNLDAAFAPYETTLFSEKSKTINRVLLTAEENGKLNDSIASFLRQLSPFFLLNPAGKVLEWLIRRFDIQKHNIEAVLVCILPFHETKVFVKMASLFDFPATSPWEFLKSVKTSGVPLERDVLVQKLTKSRYVLDFICKMVTTSTIKFSTLYTFYAATITEFIKSSRHVTDDMSIAITKYLLDGLSADQVPELQMATFMILSQLSARAALNTEAITVITTTMITNCNEDLQKHCLLTIIHLAQSQPNFNLSNDAGSQLMDSATFGTHLSEIASHFATDRFIAFMIPHLIAAQKIQLLENAMTQGYLSRENIRLVCENAMDGYLAIWNDKGKAGAYIKHIKPLLAMISQRYVEELDMVLETKLEASRKDQDLANALYDLSSSAFHGTRHQLVQETNTTLYLCLNNPSSSIRLLGVKKLVDVLKTADDSLLQSTDVTEAALSNCLEELGELLDYTLTDVPEILLDHVSSDVILSRLQNVLQVHGAYVHKQSVVVMNFLLTKFIARHPTENSNVARMFASFVLGASSKNITALSKKIHKVKFGKDRLGNMVNLFIKSVSKANPAHEFIQQQSHSLGDLDFWLDMVKSSVRLERILALLVLGNAITTSNDASQLHVASATFNTIMAVYNDKSLWYTTSLPEQFTQPKSISSVPVLEQCHDVDNMTMELETNLLQLVLLTITSSLTTIESMDWYSDSEMLGRDLLTGLYRLFVGGPSFGCFENMLTILISTYLKDELLSFLVKQWTTSEINAIIRARSLQIASSYIRTYASQHKITDFQHLVPTLLPFLTDDDQLVRSATLSCFSVIRMVYHSIGLPATPAFYNGSSPSKKNDGKPAGKPVLLKSTVVYGPSVNIANGRAPEIAHFVDHIVHHQLQIKQDVSYAKKMTKDYLQACLDSKNKQFKDINARALDLLLNHICMAPGTQIQIDILEFLDDIDSARKLDKLIDLLEGTLNTKRTAINTTLISLLIRCFTPSSGEKLNGKKLQVFIRLMSNQDTLQGEDDEGWQVTTRRIALRQITGEFFASADATAQEQILTLIINIATNEQQHDVRLAKNVLMAIPIPAVMLETYLMSTAKSLIAPEKELKSSKRARAAAPEPGKTTDLYELVTVLELVESKQTTSDILLIKPLFEVLTALVNADLRNSPVSLEYINQLIMSALTRIIQYAEDEQETVDESTLRVDVVVQCIRITGNPQTHNQALLLMATIASMYPDCVLHNIMPVFTFMGANVLRQDDNYSFQVIQQTLEKVIPPLVASRRLASENNAVALAIQVKPIIKVFVDALFHIPKHRRLRLFSVLIQTLGQDEFLATVVSLLLEKFTEKLAKGSRVEADSLMEFSLLVSQQFSPQTQMKSILALLNGILQLPNEKDSDDTAMEVDTLFNVNEHSAKQLRQYKLVTINLIDQILGSKSFLNKVMVLSQSLDIVDDQMQPYFLESVELVLKVVTYFTEFRDQYSVSEGAHPTVTKFWRAILKVVYDVLNKLNALLPLPSFIEVVTHLVKHPQVPIRRKAMAIFNDKMTSFRYAPEDVELALVGMVQTFTTAIQDESKTANDEDTAINKQAALLCIGTLANLLGHIHASAFVDAIPIVIGSECLQGADIQLQVSSLVCLSVICQQVGPRAVPHLPKFMPVLLTRLSSTVNAKNPNTLLQLSVISTLETIVTVLPHFLSPYLPKLLDGLLHNSIYEYDATVDQRAIIHTKVQNVFSEMASNVPPRVLLGPVFGFYEKAVANGTKSTLALYSLVAQAIRSMSRDVITTHYKQIFKFFLEAFDMRRSSKDMEPAELDELEASIINSFLDLVMKLNETLFKPLFLKVVDWATVEKVDGSRALFFYKLLDALLEKLKSIFTPYIGYVIDDMVSKLDAFQDGTMVPDTLWNYLFTTLRKSFLYDNDNLWNADRFDKIVNPVLEQLMITEAGDADNYLTRMTTYLVPCVGQMAVTVSNDTLWKPLNHKVLMKTREDDPEIRLAALRVIEEFYSRLGDEWLLFLAESISFLAELMEDDDVRVEKLVQQVNAQIETHLGESLDKFFS</sequence>
<evidence type="ECO:0000256" key="2">
    <source>
        <dbReference type="ARBA" id="ARBA00010559"/>
    </source>
</evidence>
<evidence type="ECO:0000256" key="6">
    <source>
        <dbReference type="ARBA" id="ARBA00023242"/>
    </source>
</evidence>
<reference evidence="10 11" key="1">
    <citation type="submission" date="2016-07" db="EMBL/GenBank/DDBJ databases">
        <title>Pervasive Adenine N6-methylation of Active Genes in Fungi.</title>
        <authorList>
            <consortium name="DOE Joint Genome Institute"/>
            <person name="Mondo S.J."/>
            <person name="Dannebaum R.O."/>
            <person name="Kuo R.C."/>
            <person name="Labutti K."/>
            <person name="Haridas S."/>
            <person name="Kuo A."/>
            <person name="Salamov A."/>
            <person name="Ahrendt S.R."/>
            <person name="Lipzen A."/>
            <person name="Sullivan W."/>
            <person name="Andreopoulos W.B."/>
            <person name="Clum A."/>
            <person name="Lindquist E."/>
            <person name="Daum C."/>
            <person name="Ramamoorthy G.K."/>
            <person name="Gryganskyi A."/>
            <person name="Culley D."/>
            <person name="Magnuson J.K."/>
            <person name="James T.Y."/>
            <person name="O'Malley M.A."/>
            <person name="Stajich J.E."/>
            <person name="Spatafora J.W."/>
            <person name="Visel A."/>
            <person name="Grigoriev I.V."/>
        </authorList>
    </citation>
    <scope>NUCLEOTIDE SEQUENCE [LARGE SCALE GENOMIC DNA]</scope>
    <source>
        <strain evidence="10 11">NRRL 1336</strain>
    </source>
</reference>
<dbReference type="Pfam" id="PF08146">
    <property type="entry name" value="BP28CT"/>
    <property type="match status" value="1"/>
</dbReference>
<dbReference type="Gene3D" id="1.25.10.10">
    <property type="entry name" value="Leucine-rich Repeat Variant"/>
    <property type="match status" value="2"/>
</dbReference>
<name>A0A1X2IGU0_9FUNG</name>
<keyword evidence="4 8" id="KW-0690">Ribosome biogenesis</keyword>
<comment type="subcellular location">
    <subcellularLocation>
        <location evidence="1 8">Nucleus</location>
        <location evidence="1 8">Nucleolus</location>
    </subcellularLocation>
</comment>
<dbReference type="EMBL" id="MCGE01000011">
    <property type="protein sequence ID" value="ORZ16319.1"/>
    <property type="molecule type" value="Genomic_DNA"/>
</dbReference>
<dbReference type="GO" id="GO:0000462">
    <property type="term" value="P:maturation of SSU-rRNA from tricistronic rRNA transcript (SSU-rRNA, 5.8S rRNA, LSU-rRNA)"/>
    <property type="evidence" value="ECO:0007669"/>
    <property type="project" value="TreeGrafter"/>
</dbReference>
<keyword evidence="5 8" id="KW-0698">rRNA processing</keyword>
<dbReference type="PANTHER" id="PTHR13457:SF1">
    <property type="entry name" value="HEAT REPEAT-CONTAINING PROTEIN 1"/>
    <property type="match status" value="1"/>
</dbReference>
<evidence type="ECO:0000256" key="4">
    <source>
        <dbReference type="ARBA" id="ARBA00022517"/>
    </source>
</evidence>
<dbReference type="GO" id="GO:0032040">
    <property type="term" value="C:small-subunit processome"/>
    <property type="evidence" value="ECO:0007669"/>
    <property type="project" value="TreeGrafter"/>
</dbReference>
<feature type="domain" description="BP28 C-terminal" evidence="9">
    <location>
        <begin position="1802"/>
        <end position="1943"/>
    </location>
</feature>
<evidence type="ECO:0000256" key="7">
    <source>
        <dbReference type="ARBA" id="ARBA00023274"/>
    </source>
</evidence>
<proteinExistence type="inferred from homology"/>
<dbReference type="STRING" id="90262.A0A1X2IGU0"/>
<dbReference type="SUPFAM" id="SSF48371">
    <property type="entry name" value="ARM repeat"/>
    <property type="match status" value="3"/>
</dbReference>
<dbReference type="Pfam" id="PF12397">
    <property type="entry name" value="U3snoRNP10"/>
    <property type="match status" value="1"/>
</dbReference>
<dbReference type="InterPro" id="IPR022125">
    <property type="entry name" value="U3snoRNP10_N"/>
</dbReference>
<evidence type="ECO:0000259" key="9">
    <source>
        <dbReference type="SMART" id="SM01036"/>
    </source>
</evidence>
<dbReference type="SMART" id="SM01036">
    <property type="entry name" value="BP28CT"/>
    <property type="match status" value="1"/>
</dbReference>
<dbReference type="GO" id="GO:0045943">
    <property type="term" value="P:positive regulation of transcription by RNA polymerase I"/>
    <property type="evidence" value="ECO:0007669"/>
    <property type="project" value="TreeGrafter"/>
</dbReference>
<comment type="similarity">
    <text evidence="2 8">Belongs to the HEATR1/UTP10 family.</text>
</comment>
<gene>
    <name evidence="10" type="ORF">BCR42DRAFT_374829</name>
</gene>
<keyword evidence="7 8" id="KW-0687">Ribonucleoprotein</keyword>
<dbReference type="Pfam" id="PF23243">
    <property type="entry name" value="HEAT_HEATR1"/>
    <property type="match status" value="1"/>
</dbReference>
<comment type="caution">
    <text evidence="10">The sequence shown here is derived from an EMBL/GenBank/DDBJ whole genome shotgun (WGS) entry which is preliminary data.</text>
</comment>